<evidence type="ECO:0008006" key="6">
    <source>
        <dbReference type="Google" id="ProtNLM"/>
    </source>
</evidence>
<dbReference type="EnsemblMetazoa" id="SMAR006819-RA">
    <property type="protein sequence ID" value="SMAR006819-PA"/>
    <property type="gene ID" value="SMAR006819"/>
</dbReference>
<keyword evidence="5" id="KW-1185">Reference proteome</keyword>
<dbReference type="eggNOG" id="KOG2111">
    <property type="taxonomic scope" value="Eukaryota"/>
</dbReference>
<dbReference type="FunFam" id="2.130.10.10:FF:000964">
    <property type="entry name" value="WD repeat domain phosphoinositide-interacting protein"/>
    <property type="match status" value="1"/>
</dbReference>
<dbReference type="OMA" id="CEMLHRT"/>
<dbReference type="Proteomes" id="UP000014500">
    <property type="component" value="Unassembled WGS sequence"/>
</dbReference>
<reference evidence="4" key="2">
    <citation type="submission" date="2015-02" db="UniProtKB">
        <authorList>
            <consortium name="EnsemblMetazoa"/>
        </authorList>
    </citation>
    <scope>IDENTIFICATION</scope>
</reference>
<dbReference type="SUPFAM" id="SSF50978">
    <property type="entry name" value="WD40 repeat-like"/>
    <property type="match status" value="1"/>
</dbReference>
<organism evidence="4 5">
    <name type="scientific">Strigamia maritima</name>
    <name type="common">European centipede</name>
    <name type="synonym">Geophilus maritimus</name>
    <dbReference type="NCBI Taxonomy" id="126957"/>
    <lineage>
        <taxon>Eukaryota</taxon>
        <taxon>Metazoa</taxon>
        <taxon>Ecdysozoa</taxon>
        <taxon>Arthropoda</taxon>
        <taxon>Myriapoda</taxon>
        <taxon>Chilopoda</taxon>
        <taxon>Pleurostigmophora</taxon>
        <taxon>Geophilomorpha</taxon>
        <taxon>Linotaeniidae</taxon>
        <taxon>Strigamia</taxon>
    </lineage>
</organism>
<dbReference type="InterPro" id="IPR015943">
    <property type="entry name" value="WD40/YVTN_repeat-like_dom_sf"/>
</dbReference>
<keyword evidence="2" id="KW-0677">Repeat</keyword>
<dbReference type="InterPro" id="IPR036322">
    <property type="entry name" value="WD40_repeat_dom_sf"/>
</dbReference>
<evidence type="ECO:0000313" key="5">
    <source>
        <dbReference type="Proteomes" id="UP000014500"/>
    </source>
</evidence>
<keyword evidence="1" id="KW-0853">WD repeat</keyword>
<dbReference type="PhylomeDB" id="T1IZY0"/>
<evidence type="ECO:0000313" key="4">
    <source>
        <dbReference type="EnsemblMetazoa" id="SMAR006819-PA"/>
    </source>
</evidence>
<dbReference type="Pfam" id="PF21032">
    <property type="entry name" value="PROPPIN"/>
    <property type="match status" value="1"/>
</dbReference>
<dbReference type="EMBL" id="JH431728">
    <property type="status" value="NOT_ANNOTATED_CDS"/>
    <property type="molecule type" value="Genomic_DNA"/>
</dbReference>
<dbReference type="InterPro" id="IPR048720">
    <property type="entry name" value="PROPPIN"/>
</dbReference>
<proteinExistence type="inferred from homology"/>
<dbReference type="PANTHER" id="PTHR11227">
    <property type="entry name" value="WD-REPEAT PROTEIN INTERACTING WITH PHOSPHOINOSIDES WIPI -RELATED"/>
    <property type="match status" value="1"/>
</dbReference>
<evidence type="ECO:0000256" key="1">
    <source>
        <dbReference type="ARBA" id="ARBA00022574"/>
    </source>
</evidence>
<dbReference type="Gene3D" id="2.130.10.10">
    <property type="entry name" value="YVTN repeat-like/Quinoprotein amine dehydrogenase"/>
    <property type="match status" value="1"/>
</dbReference>
<comment type="similarity">
    <text evidence="3">Belongs to the WD repeat PROPPIN family.</text>
</comment>
<dbReference type="AlphaFoldDB" id="T1IZY0"/>
<sequence length="342" mass="37911">MAAANQRVYSLRFNQDHGCFTCAMESGLRIYNIEPLAAKTILCKEKVGSVAICEMLHRTNLLAIVGGGERPKFAENTVLIWDDKLEKFIVEFTFTSPVMSIKLRRDKLTVVLQSQIHVFSFPVKPVKLFSFNTRDNPRGLCEISPMTASEKQLLIFPSHKMGNVQLVDLAAFAPTTSSAAVTIQCHQTELACMAINQQGTMIATASQKGTLIRVFDTGKRVQLVELRRGSDPATLYCANSAFLCCSSDKGTVHIFALKDTRLNRRSTFSKMGFLGQYVESQWALATFTVAAECACICAFVSGNSVAAICVNGSYQKYKFTPEGTCNRESFDAYLQLYNDIEF</sequence>
<evidence type="ECO:0000256" key="2">
    <source>
        <dbReference type="ARBA" id="ARBA00022737"/>
    </source>
</evidence>
<name>T1IZY0_STRMM</name>
<evidence type="ECO:0000256" key="3">
    <source>
        <dbReference type="ARBA" id="ARBA00025740"/>
    </source>
</evidence>
<dbReference type="STRING" id="126957.T1IZY0"/>
<accession>T1IZY0</accession>
<reference evidence="5" key="1">
    <citation type="submission" date="2011-05" db="EMBL/GenBank/DDBJ databases">
        <authorList>
            <person name="Richards S.R."/>
            <person name="Qu J."/>
            <person name="Jiang H."/>
            <person name="Jhangiani S.N."/>
            <person name="Agravi P."/>
            <person name="Goodspeed R."/>
            <person name="Gross S."/>
            <person name="Mandapat C."/>
            <person name="Jackson L."/>
            <person name="Mathew T."/>
            <person name="Pu L."/>
            <person name="Thornton R."/>
            <person name="Saada N."/>
            <person name="Wilczek-Boney K.B."/>
            <person name="Lee S."/>
            <person name="Kovar C."/>
            <person name="Wu Y."/>
            <person name="Scherer S.E."/>
            <person name="Worley K.C."/>
            <person name="Muzny D.M."/>
            <person name="Gibbs R."/>
        </authorList>
    </citation>
    <scope>NUCLEOTIDE SEQUENCE</scope>
    <source>
        <strain evidence="5">Brora</strain>
    </source>
</reference>
<protein>
    <recommendedName>
        <fullName evidence="6">WD repeat domain phosphoinositide-interacting protein 4</fullName>
    </recommendedName>
</protein>
<dbReference type="HOGENOM" id="CLU_025895_2_2_1"/>